<dbReference type="FunFam" id="3.90.550.10:FF:000003">
    <property type="entry name" value="2-C-methyl-D-erythritol 4-phosphate cytidylyltransferase"/>
    <property type="match status" value="1"/>
</dbReference>
<dbReference type="PANTHER" id="PTHR43181:SF1">
    <property type="entry name" value="2-C-METHYL-D-ERYTHRITOL 2,4-CYCLODIPHOSPHATE SYNTHASE, CHLOROPLASTIC"/>
    <property type="match status" value="1"/>
</dbReference>
<keyword evidence="10 14" id="KW-0479">Metal-binding</keyword>
<organism evidence="16 17">
    <name type="scientific">Afifella marina DSM 2698</name>
    <dbReference type="NCBI Taxonomy" id="1120955"/>
    <lineage>
        <taxon>Bacteria</taxon>
        <taxon>Pseudomonadati</taxon>
        <taxon>Pseudomonadota</taxon>
        <taxon>Alphaproteobacteria</taxon>
        <taxon>Hyphomicrobiales</taxon>
        <taxon>Afifellaceae</taxon>
        <taxon>Afifella</taxon>
    </lineage>
</organism>
<evidence type="ECO:0000256" key="11">
    <source>
        <dbReference type="ARBA" id="ARBA00023229"/>
    </source>
</evidence>
<dbReference type="InterPro" id="IPR020555">
    <property type="entry name" value="MECDP_synthase_CS"/>
</dbReference>
<dbReference type="GO" id="GO:0046872">
    <property type="term" value="F:metal ion binding"/>
    <property type="evidence" value="ECO:0007669"/>
    <property type="project" value="UniProtKB-KW"/>
</dbReference>
<dbReference type="InterPro" id="IPR029044">
    <property type="entry name" value="Nucleotide-diphossugar_trans"/>
</dbReference>
<keyword evidence="9 14" id="KW-0548">Nucleotidyltransferase</keyword>
<dbReference type="Proteomes" id="UP000199347">
    <property type="component" value="Unassembled WGS sequence"/>
</dbReference>
<sequence>MNGEEGNVAPRSSARPRYAALIVAAGRGHRSGLGLPKQYAQIGGMAVLRRTLLAFQEADEIDVIRCVIHPDDRALYDEAVAGLSGIGEPIAGGATRQISVRLGLEALSDEHPDIVLIHDAARAFVSRELITRMAAATDEENGAVPTLALSDSLKHVENDAVVGTIDRSTCRAVQTPQTFPFQAILDAHRAAAERDDLTDDAAVAEAAGLHVRSVEGDERNIKLTTSEDFARAAAHLAPAREYRAGQGFDVHAFCPGDHVFLCGVKIDHDMALEGHSDADVGLHALTDAIYGAIGEGDIGQHFPPSDPQWKGADSEIFLKDAVERVAARGGAIVNVDVTLICEAPKVGPHREAISERLSEMLGIARHRINVKATTSEKLGFTGRREGIAALAAVSVALPGDDNA</sequence>
<evidence type="ECO:0000313" key="16">
    <source>
        <dbReference type="EMBL" id="SCZ36958.1"/>
    </source>
</evidence>
<gene>
    <name evidence="14" type="primary">ispDF</name>
    <name evidence="16" type="ORF">SAMN03080610_02063</name>
</gene>
<accession>A0A1G5NJ78</accession>
<dbReference type="NCBIfam" id="NF006899">
    <property type="entry name" value="PRK09382.1"/>
    <property type="match status" value="1"/>
</dbReference>
<name>A0A1G5NJ78_AFIMA</name>
<keyword evidence="8 14" id="KW-0808">Transferase</keyword>
<dbReference type="SUPFAM" id="SSF53448">
    <property type="entry name" value="Nucleotide-diphospho-sugar transferases"/>
    <property type="match status" value="1"/>
</dbReference>
<dbReference type="PANTHER" id="PTHR43181">
    <property type="entry name" value="2-C-METHYL-D-ERYTHRITOL 2,4-CYCLODIPHOSPHATE SYNTHASE, CHLOROPLASTIC"/>
    <property type="match status" value="1"/>
</dbReference>
<evidence type="ECO:0000313" key="17">
    <source>
        <dbReference type="Proteomes" id="UP000199347"/>
    </source>
</evidence>
<dbReference type="AlphaFoldDB" id="A0A1G5NJ78"/>
<keyword evidence="12 14" id="KW-0456">Lyase</keyword>
<feature type="binding site" evidence="14">
    <location>
        <position position="249"/>
    </location>
    <ligand>
        <name>a divalent metal cation</name>
        <dbReference type="ChEBI" id="CHEBI:60240"/>
    </ligand>
</feature>
<dbReference type="EC" id="2.7.7.60" evidence="14"/>
<dbReference type="InterPro" id="IPR001228">
    <property type="entry name" value="IspD"/>
</dbReference>
<dbReference type="PROSITE" id="PS01350">
    <property type="entry name" value="ISPF"/>
    <property type="match status" value="1"/>
</dbReference>
<evidence type="ECO:0000256" key="9">
    <source>
        <dbReference type="ARBA" id="ARBA00022695"/>
    </source>
</evidence>
<dbReference type="PROSITE" id="PS01295">
    <property type="entry name" value="ISPD"/>
    <property type="match status" value="1"/>
</dbReference>
<dbReference type="OrthoDB" id="9804336at2"/>
<comment type="catalytic activity">
    <reaction evidence="1 14">
        <text>4-CDP-2-C-methyl-D-erythritol 2-phosphate = 2-C-methyl-D-erythritol 2,4-cyclic diphosphate + CMP</text>
        <dbReference type="Rhea" id="RHEA:23864"/>
        <dbReference type="ChEBI" id="CHEBI:57919"/>
        <dbReference type="ChEBI" id="CHEBI:58483"/>
        <dbReference type="ChEBI" id="CHEBI:60377"/>
        <dbReference type="EC" id="4.6.1.12"/>
    </reaction>
</comment>
<comment type="catalytic activity">
    <reaction evidence="2 14">
        <text>2-C-methyl-D-erythritol 4-phosphate + CTP + H(+) = 4-CDP-2-C-methyl-D-erythritol + diphosphate</text>
        <dbReference type="Rhea" id="RHEA:13429"/>
        <dbReference type="ChEBI" id="CHEBI:15378"/>
        <dbReference type="ChEBI" id="CHEBI:33019"/>
        <dbReference type="ChEBI" id="CHEBI:37563"/>
        <dbReference type="ChEBI" id="CHEBI:57823"/>
        <dbReference type="ChEBI" id="CHEBI:58262"/>
        <dbReference type="EC" id="2.7.7.60"/>
    </reaction>
</comment>
<feature type="binding site" evidence="14">
    <location>
        <begin position="249"/>
        <end position="251"/>
    </location>
    <ligand>
        <name>4-CDP-2-C-methyl-D-erythritol 2-phosphate</name>
        <dbReference type="ChEBI" id="CHEBI:57919"/>
    </ligand>
</feature>
<evidence type="ECO:0000256" key="1">
    <source>
        <dbReference type="ARBA" id="ARBA00000200"/>
    </source>
</evidence>
<evidence type="ECO:0000259" key="15">
    <source>
        <dbReference type="Pfam" id="PF02542"/>
    </source>
</evidence>
<evidence type="ECO:0000256" key="6">
    <source>
        <dbReference type="ARBA" id="ARBA00008480"/>
    </source>
</evidence>
<feature type="region of interest" description="2-C-methyl-D-erythritol 2,4-cyclodiphosphate synthase" evidence="14">
    <location>
        <begin position="243"/>
        <end position="403"/>
    </location>
</feature>
<feature type="site" description="Transition state stabilizer" evidence="14">
    <location>
        <position position="30"/>
    </location>
</feature>
<dbReference type="CDD" id="cd02516">
    <property type="entry name" value="CDP-ME_synthetase"/>
    <property type="match status" value="1"/>
</dbReference>
<dbReference type="GO" id="GO:0016114">
    <property type="term" value="P:terpenoid biosynthetic process"/>
    <property type="evidence" value="ECO:0007669"/>
    <property type="project" value="InterPro"/>
</dbReference>
<dbReference type="SUPFAM" id="SSF69765">
    <property type="entry name" value="IpsF-like"/>
    <property type="match status" value="1"/>
</dbReference>
<feature type="binding site" evidence="14">
    <location>
        <begin position="373"/>
        <end position="376"/>
    </location>
    <ligand>
        <name>4-CDP-2-C-methyl-D-erythritol 2-phosphate</name>
        <dbReference type="ChEBI" id="CHEBI:57919"/>
    </ligand>
</feature>
<feature type="binding site" evidence="14">
    <location>
        <position position="283"/>
    </location>
    <ligand>
        <name>a divalent metal cation</name>
        <dbReference type="ChEBI" id="CHEBI:60240"/>
    </ligand>
</feature>
<dbReference type="CDD" id="cd00554">
    <property type="entry name" value="MECDP_synthase"/>
    <property type="match status" value="1"/>
</dbReference>
<evidence type="ECO:0000256" key="14">
    <source>
        <dbReference type="HAMAP-Rule" id="MF_01520"/>
    </source>
</evidence>
<dbReference type="NCBIfam" id="TIGR00151">
    <property type="entry name" value="ispF"/>
    <property type="match status" value="1"/>
</dbReference>
<dbReference type="GO" id="GO:0019288">
    <property type="term" value="P:isopentenyl diphosphate biosynthetic process, methylerythritol 4-phosphate pathway"/>
    <property type="evidence" value="ECO:0007669"/>
    <property type="project" value="UniProtKB-UniRule"/>
</dbReference>
<proteinExistence type="inferred from homology"/>
<feature type="site" description="Transition state stabilizer" evidence="14">
    <location>
        <position position="374"/>
    </location>
</feature>
<evidence type="ECO:0000256" key="12">
    <source>
        <dbReference type="ARBA" id="ARBA00023239"/>
    </source>
</evidence>
<dbReference type="EMBL" id="FMVW01000004">
    <property type="protein sequence ID" value="SCZ36958.1"/>
    <property type="molecule type" value="Genomic_DNA"/>
</dbReference>
<dbReference type="InterPro" id="IPR034683">
    <property type="entry name" value="IspD/TarI"/>
</dbReference>
<feature type="binding site" evidence="14">
    <location>
        <begin position="275"/>
        <end position="276"/>
    </location>
    <ligand>
        <name>4-CDP-2-C-methyl-D-erythritol 2-phosphate</name>
        <dbReference type="ChEBI" id="CHEBI:57919"/>
    </ligand>
</feature>
<evidence type="ECO:0000256" key="5">
    <source>
        <dbReference type="ARBA" id="ARBA00004787"/>
    </source>
</evidence>
<feature type="binding site" evidence="14">
    <location>
        <position position="383"/>
    </location>
    <ligand>
        <name>4-CDP-2-C-methyl-D-erythritol 2-phosphate</name>
        <dbReference type="ChEBI" id="CHEBI:57919"/>
    </ligand>
</feature>
<dbReference type="Pfam" id="PF01128">
    <property type="entry name" value="IspD"/>
    <property type="match status" value="1"/>
</dbReference>
<comment type="pathway">
    <text evidence="4 14">Isoprenoid biosynthesis; isopentenyl diphosphate biosynthesis via DXP pathway; isopentenyl diphosphate from 1-deoxy-D-xylulose 5-phosphate: step 4/6.</text>
</comment>
<keyword evidence="11 14" id="KW-0414">Isoprene biosynthesis</keyword>
<feature type="site" description="Positions MEP for the nucleophilic attack" evidence="14">
    <location>
        <position position="222"/>
    </location>
</feature>
<feature type="domain" description="2-C-methyl-D-erythritol 2,4-cyclodiphosphate synthase" evidence="15">
    <location>
        <begin position="243"/>
        <end position="395"/>
    </location>
</feature>
<evidence type="ECO:0000256" key="13">
    <source>
        <dbReference type="ARBA" id="ARBA00023268"/>
    </source>
</evidence>
<dbReference type="InterPro" id="IPR036571">
    <property type="entry name" value="MECDP_synthase_sf"/>
</dbReference>
<dbReference type="HAMAP" id="MF_00108">
    <property type="entry name" value="IspD"/>
    <property type="match status" value="1"/>
</dbReference>
<dbReference type="NCBIfam" id="TIGR00453">
    <property type="entry name" value="ispD"/>
    <property type="match status" value="1"/>
</dbReference>
<protein>
    <recommendedName>
        <fullName evidence="14">Bifunctional enzyme IspD/IspF</fullName>
    </recommendedName>
    <domain>
        <recommendedName>
            <fullName evidence="14">2-C-methyl-D-erythritol 4-phosphate cytidylyltransferase</fullName>
            <ecNumber evidence="14">2.7.7.60</ecNumber>
        </recommendedName>
        <alternativeName>
            <fullName evidence="14">4-diphosphocytidyl-2C-methyl-D-erythritol synthase</fullName>
        </alternativeName>
        <alternativeName>
            <fullName evidence="14">MEP cytidylyltransferase</fullName>
            <shortName evidence="14">MCT</shortName>
        </alternativeName>
    </domain>
    <domain>
        <recommendedName>
            <fullName evidence="14">2-C-methyl-D-erythritol 2,4-cyclodiphosphate synthase</fullName>
            <shortName evidence="14">MECDP-synthase</shortName>
            <shortName evidence="14">MECPP-synthase</shortName>
            <shortName evidence="14">MECPS</shortName>
            <ecNumber evidence="14">4.6.1.12</ecNumber>
        </recommendedName>
    </domain>
</protein>
<feature type="site" description="Transition state stabilizer" evidence="14">
    <location>
        <position position="275"/>
    </location>
</feature>
<dbReference type="InterPro" id="IPR003526">
    <property type="entry name" value="MECDP_synthase"/>
</dbReference>
<comment type="similarity">
    <text evidence="7">Belongs to the IspD/TarI cytidylyltransferase family. IspD subfamily.</text>
</comment>
<comment type="caution">
    <text evidence="14">Lacks conserved residue(s) required for the propagation of feature annotation.</text>
</comment>
<dbReference type="RefSeq" id="WP_092812286.1">
    <property type="nucleotide sequence ID" value="NZ_FMVW01000004.1"/>
</dbReference>
<dbReference type="InterPro" id="IPR026596">
    <property type="entry name" value="IspD/F"/>
</dbReference>
<comment type="similarity">
    <text evidence="14">In the C-terminal section; belongs to the IspF family.</text>
</comment>
<dbReference type="STRING" id="1120955.SAMN03080610_02063"/>
<feature type="binding site" evidence="14">
    <location>
        <position position="251"/>
    </location>
    <ligand>
        <name>a divalent metal cation</name>
        <dbReference type="ChEBI" id="CHEBI:60240"/>
    </ligand>
</feature>
<keyword evidence="13 14" id="KW-0511">Multifunctional enzyme</keyword>
<dbReference type="UniPathway" id="UPA00056">
    <property type="reaction ID" value="UER00093"/>
</dbReference>
<dbReference type="GO" id="GO:0050518">
    <property type="term" value="F:2-C-methyl-D-erythritol 4-phosphate cytidylyltransferase activity"/>
    <property type="evidence" value="ECO:0007669"/>
    <property type="project" value="UniProtKB-UniRule"/>
</dbReference>
<evidence type="ECO:0000256" key="8">
    <source>
        <dbReference type="ARBA" id="ARBA00022679"/>
    </source>
</evidence>
<dbReference type="Gene3D" id="3.30.1330.50">
    <property type="entry name" value="2-C-methyl-D-erythritol 2,4-cyclodiphosphate synthase"/>
    <property type="match status" value="1"/>
</dbReference>
<comment type="pathway">
    <text evidence="5 14">Isoprenoid biosynthesis; isopentenyl diphosphate biosynthesis via DXP pathway; isopentenyl diphosphate from 1-deoxy-D-xylulose 5-phosphate: step 2/6.</text>
</comment>
<feature type="binding site" evidence="14">
    <location>
        <position position="380"/>
    </location>
    <ligand>
        <name>4-CDP-2-C-methyl-D-erythritol 2-phosphate</name>
        <dbReference type="ChEBI" id="CHEBI:57919"/>
    </ligand>
</feature>
<feature type="region of interest" description="2-C-methyl-D-erythritol 4-phosphate cytidylyltransferase" evidence="14">
    <location>
        <begin position="1"/>
        <end position="242"/>
    </location>
</feature>
<evidence type="ECO:0000256" key="3">
    <source>
        <dbReference type="ARBA" id="ARBA00001968"/>
    </source>
</evidence>
<dbReference type="GO" id="GO:0008685">
    <property type="term" value="F:2-C-methyl-D-erythritol 2,4-cyclodiphosphate synthase activity"/>
    <property type="evidence" value="ECO:0007669"/>
    <property type="project" value="UniProtKB-UniRule"/>
</dbReference>
<dbReference type="InterPro" id="IPR018294">
    <property type="entry name" value="ISPD_synthase_CS"/>
</dbReference>
<dbReference type="HAMAP" id="MF_00107">
    <property type="entry name" value="IspF"/>
    <property type="match status" value="1"/>
</dbReference>
<feature type="site" description="Transition state stabilizer" evidence="14">
    <location>
        <position position="37"/>
    </location>
</feature>
<dbReference type="HAMAP" id="MF_01520">
    <property type="entry name" value="IspDF"/>
    <property type="match status" value="1"/>
</dbReference>
<evidence type="ECO:0000256" key="7">
    <source>
        <dbReference type="ARBA" id="ARBA00009789"/>
    </source>
</evidence>
<dbReference type="Pfam" id="PF02542">
    <property type="entry name" value="YgbB"/>
    <property type="match status" value="1"/>
</dbReference>
<feature type="binding site" evidence="14">
    <location>
        <begin position="297"/>
        <end position="299"/>
    </location>
    <ligand>
        <name>4-CDP-2-C-methyl-D-erythritol 2-phosphate</name>
        <dbReference type="ChEBI" id="CHEBI:57919"/>
    </ligand>
</feature>
<reference evidence="16 17" key="1">
    <citation type="submission" date="2016-10" db="EMBL/GenBank/DDBJ databases">
        <authorList>
            <person name="de Groot N.N."/>
        </authorList>
    </citation>
    <scope>NUCLEOTIDE SEQUENCE [LARGE SCALE GENOMIC DNA]</scope>
    <source>
        <strain evidence="16 17">DSM 2698</strain>
    </source>
</reference>
<dbReference type="EC" id="4.6.1.12" evidence="14"/>
<dbReference type="Gene3D" id="3.90.550.10">
    <property type="entry name" value="Spore Coat Polysaccharide Biosynthesis Protein SpsA, Chain A"/>
    <property type="match status" value="1"/>
</dbReference>
<comment type="similarity">
    <text evidence="14">In the N-terminal section; belongs to the IspD/TarI cytidylyltransferase family. IspD subfamily.</text>
</comment>
<comment type="function">
    <text evidence="14">Bifunctional enzyme that catalyzes the formation of 4-diphosphocytidyl-2-C-methyl-D-erythritol from CTP and 2-C-methyl-D-erythritol 4-phosphate (MEP) (IspD), and catalyzes the conversion of 4-diphosphocytidyl-2-C-methyl-D-erythritol 2-phosphate (CDP-ME2P) to 2-C-methyl-D-erythritol 2,4-cyclodiphosphate (ME-CPP) with a corresponding release of cytidine 5-monophosphate (CMP) (IspF).</text>
</comment>
<comment type="cofactor">
    <cofactor evidence="3 14">
        <name>a divalent metal cation</name>
        <dbReference type="ChEBI" id="CHEBI:60240"/>
    </cofactor>
</comment>
<comment type="similarity">
    <text evidence="6">Belongs to the IspF family.</text>
</comment>
<keyword evidence="17" id="KW-1185">Reference proteome</keyword>
<feature type="site" description="Positions MEP for the nucleophilic attack" evidence="14">
    <location>
        <position position="167"/>
    </location>
</feature>
<evidence type="ECO:0000256" key="2">
    <source>
        <dbReference type="ARBA" id="ARBA00001282"/>
    </source>
</evidence>
<evidence type="ECO:0000256" key="4">
    <source>
        <dbReference type="ARBA" id="ARBA00004709"/>
    </source>
</evidence>
<evidence type="ECO:0000256" key="10">
    <source>
        <dbReference type="ARBA" id="ARBA00022723"/>
    </source>
</evidence>